<keyword evidence="2" id="KW-1185">Reference proteome</keyword>
<dbReference type="GO" id="GO:0005096">
    <property type="term" value="F:GTPase activator activity"/>
    <property type="evidence" value="ECO:0007669"/>
    <property type="project" value="InterPro"/>
</dbReference>
<dbReference type="AlphaFoldDB" id="A0AAN8VEA4"/>
<dbReference type="PANTHER" id="PTHR47021:SF7">
    <property type="entry name" value="ADP-RIBOSYLATION FACTOR GTPASE-ACTIVATING PROTEIN AGD6-RELATED"/>
    <property type="match status" value="1"/>
</dbReference>
<organism evidence="1 2">
    <name type="scientific">Dillenia turbinata</name>
    <dbReference type="NCBI Taxonomy" id="194707"/>
    <lineage>
        <taxon>Eukaryota</taxon>
        <taxon>Viridiplantae</taxon>
        <taxon>Streptophyta</taxon>
        <taxon>Embryophyta</taxon>
        <taxon>Tracheophyta</taxon>
        <taxon>Spermatophyta</taxon>
        <taxon>Magnoliopsida</taxon>
        <taxon>eudicotyledons</taxon>
        <taxon>Gunneridae</taxon>
        <taxon>Pentapetalae</taxon>
        <taxon>Dilleniales</taxon>
        <taxon>Dilleniaceae</taxon>
        <taxon>Dillenia</taxon>
    </lineage>
</organism>
<dbReference type="Proteomes" id="UP001370490">
    <property type="component" value="Unassembled WGS sequence"/>
</dbReference>
<protein>
    <submittedName>
        <fullName evidence="1">Uncharacterized protein</fullName>
    </submittedName>
</protein>
<sequence length="84" mass="8889">MEANPGGNEAFNSFLKNRGIPKGTDIPLKYNSNAASNFSDKIQTVSENKHRIEPPIVKEYGLGILSSAASSVVQSAANAVSKNP</sequence>
<gene>
    <name evidence="1" type="ORF">RJ641_036367</name>
</gene>
<proteinExistence type="predicted"/>
<comment type="caution">
    <text evidence="1">The sequence shown here is derived from an EMBL/GenBank/DDBJ whole genome shotgun (WGS) entry which is preliminary data.</text>
</comment>
<evidence type="ECO:0000313" key="1">
    <source>
        <dbReference type="EMBL" id="KAK6933473.1"/>
    </source>
</evidence>
<accession>A0AAN8VEA4</accession>
<dbReference type="EMBL" id="JBAMMX010000009">
    <property type="protein sequence ID" value="KAK6933473.1"/>
    <property type="molecule type" value="Genomic_DNA"/>
</dbReference>
<dbReference type="InterPro" id="IPR044519">
    <property type="entry name" value="ARF_GAP_AGD6/7"/>
</dbReference>
<evidence type="ECO:0000313" key="2">
    <source>
        <dbReference type="Proteomes" id="UP001370490"/>
    </source>
</evidence>
<name>A0AAN8VEA4_9MAGN</name>
<dbReference type="GO" id="GO:0016192">
    <property type="term" value="P:vesicle-mediated transport"/>
    <property type="evidence" value="ECO:0007669"/>
    <property type="project" value="InterPro"/>
</dbReference>
<reference evidence="1 2" key="1">
    <citation type="submission" date="2023-12" db="EMBL/GenBank/DDBJ databases">
        <title>A high-quality genome assembly for Dillenia turbinata (Dilleniales).</title>
        <authorList>
            <person name="Chanderbali A."/>
        </authorList>
    </citation>
    <scope>NUCLEOTIDE SEQUENCE [LARGE SCALE GENOMIC DNA]</scope>
    <source>
        <strain evidence="1">LSX21</strain>
        <tissue evidence="1">Leaf</tissue>
    </source>
</reference>
<dbReference type="PANTHER" id="PTHR47021">
    <property type="entry name" value="ADP-RIBOSYLATION FACTOR GTPASE-ACTIVATING PROTEIN AGD6-RELATED"/>
    <property type="match status" value="1"/>
</dbReference>